<organism evidence="1 2">
    <name type="scientific">Candidatus Kapaibacterium thiocyanatum</name>
    <dbReference type="NCBI Taxonomy" id="1895771"/>
    <lineage>
        <taxon>Bacteria</taxon>
        <taxon>Pseudomonadati</taxon>
        <taxon>Candidatus Kapaibacteriota</taxon>
        <taxon>Candidatus Kapaibacteriia</taxon>
        <taxon>Candidatus Kapaibacteriales</taxon>
        <taxon>Candidatus Kapaibacteriaceae</taxon>
        <taxon>Candidatus Kapaibacterium</taxon>
    </lineage>
</organism>
<reference evidence="1 2" key="1">
    <citation type="submission" date="2016-09" db="EMBL/GenBank/DDBJ databases">
        <title>Genome-resolved meta-omics ties microbial dynamics to process performance in biotechnology for thiocyanate degradation.</title>
        <authorList>
            <person name="Kantor R.S."/>
            <person name="Huddy R.J."/>
            <person name="Iyer R."/>
            <person name="Thomas B.C."/>
            <person name="Brown C.T."/>
            <person name="Anantharaman K."/>
            <person name="Tringe S."/>
            <person name="Hettich R.L."/>
            <person name="Harrison S.T."/>
            <person name="Banfield J.F."/>
        </authorList>
    </citation>
    <scope>NUCLEOTIDE SEQUENCE [LARGE SCALE GENOMIC DNA]</scope>
    <source>
        <strain evidence="1">59-99</strain>
    </source>
</reference>
<sequence>MNISRSLAIVATLAVTTLVGCRTASDHQQDLRSTQERNMTVGIVQREIRKGMSGAEVAEALGSPNIVTKDEKERETWVYDKIATEASYSQSQNNLFLILFNSSSQQGAASTTQRTLTVVIKYDASGKVDSFTYHQSKF</sequence>
<dbReference type="STRING" id="1895771.BGO89_03700"/>
<dbReference type="AlphaFoldDB" id="A0A1M3L5A9"/>
<comment type="caution">
    <text evidence="1">The sequence shown here is derived from an EMBL/GenBank/DDBJ whole genome shotgun (WGS) entry which is preliminary data.</text>
</comment>
<dbReference type="Proteomes" id="UP000184233">
    <property type="component" value="Unassembled WGS sequence"/>
</dbReference>
<evidence type="ECO:0008006" key="3">
    <source>
        <dbReference type="Google" id="ProtNLM"/>
    </source>
</evidence>
<evidence type="ECO:0000313" key="2">
    <source>
        <dbReference type="Proteomes" id="UP000184233"/>
    </source>
</evidence>
<protein>
    <recommendedName>
        <fullName evidence="3">Lipoprotein SmpA/OmlA domain-containing protein</fullName>
    </recommendedName>
</protein>
<dbReference type="EMBL" id="MKVH01000003">
    <property type="protein sequence ID" value="OJX60689.1"/>
    <property type="molecule type" value="Genomic_DNA"/>
</dbReference>
<gene>
    <name evidence="1" type="ORF">BGO89_03700</name>
</gene>
<accession>A0A1M3L5A9</accession>
<name>A0A1M3L5A9_9BACT</name>
<evidence type="ECO:0000313" key="1">
    <source>
        <dbReference type="EMBL" id="OJX60689.1"/>
    </source>
</evidence>
<proteinExistence type="predicted"/>
<dbReference type="PROSITE" id="PS51257">
    <property type="entry name" value="PROKAR_LIPOPROTEIN"/>
    <property type="match status" value="1"/>
</dbReference>